<dbReference type="Proteomes" id="UP000608154">
    <property type="component" value="Unassembled WGS sequence"/>
</dbReference>
<evidence type="ECO:0000313" key="2">
    <source>
        <dbReference type="EMBL" id="GGC12742.1"/>
    </source>
</evidence>
<keyword evidence="3" id="KW-1185">Reference proteome</keyword>
<reference evidence="2" key="2">
    <citation type="submission" date="2020-09" db="EMBL/GenBank/DDBJ databases">
        <authorList>
            <person name="Sun Q."/>
            <person name="Zhou Y."/>
        </authorList>
    </citation>
    <scope>NUCLEOTIDE SEQUENCE</scope>
    <source>
        <strain evidence="2">CGMCC 1.15095</strain>
    </source>
</reference>
<proteinExistence type="predicted"/>
<feature type="region of interest" description="Disordered" evidence="1">
    <location>
        <begin position="1"/>
        <end position="33"/>
    </location>
</feature>
<name>A0A916X6Y9_9SPHN</name>
<dbReference type="EMBL" id="BMHK01000034">
    <property type="protein sequence ID" value="GGC12742.1"/>
    <property type="molecule type" value="Genomic_DNA"/>
</dbReference>
<evidence type="ECO:0000256" key="1">
    <source>
        <dbReference type="SAM" id="MobiDB-lite"/>
    </source>
</evidence>
<dbReference type="AlphaFoldDB" id="A0A916X6Y9"/>
<reference evidence="2" key="1">
    <citation type="journal article" date="2014" name="Int. J. Syst. Evol. Microbiol.">
        <title>Complete genome sequence of Corynebacterium casei LMG S-19264T (=DSM 44701T), isolated from a smear-ripened cheese.</title>
        <authorList>
            <consortium name="US DOE Joint Genome Institute (JGI-PGF)"/>
            <person name="Walter F."/>
            <person name="Albersmeier A."/>
            <person name="Kalinowski J."/>
            <person name="Ruckert C."/>
        </authorList>
    </citation>
    <scope>NUCLEOTIDE SEQUENCE</scope>
    <source>
        <strain evidence="2">CGMCC 1.15095</strain>
    </source>
</reference>
<protein>
    <submittedName>
        <fullName evidence="2">Uncharacterized protein</fullName>
    </submittedName>
</protein>
<organism evidence="2 3">
    <name type="scientific">Novosphingobium endophyticum</name>
    <dbReference type="NCBI Taxonomy" id="1955250"/>
    <lineage>
        <taxon>Bacteria</taxon>
        <taxon>Pseudomonadati</taxon>
        <taxon>Pseudomonadota</taxon>
        <taxon>Alphaproteobacteria</taxon>
        <taxon>Sphingomonadales</taxon>
        <taxon>Sphingomonadaceae</taxon>
        <taxon>Novosphingobium</taxon>
    </lineage>
</organism>
<gene>
    <name evidence="2" type="ORF">GCM10011494_34480</name>
</gene>
<evidence type="ECO:0000313" key="3">
    <source>
        <dbReference type="Proteomes" id="UP000608154"/>
    </source>
</evidence>
<sequence length="70" mass="7948">MPKFGSIYQESGVQMSIEKNGPEKQKGSEKNKIEKLPKQIVGITFGPVHREKPFWGNEAAAAFFQRRQRG</sequence>
<comment type="caution">
    <text evidence="2">The sequence shown here is derived from an EMBL/GenBank/DDBJ whole genome shotgun (WGS) entry which is preliminary data.</text>
</comment>
<accession>A0A916X6Y9</accession>
<feature type="compositionally biased region" description="Basic and acidic residues" evidence="1">
    <location>
        <begin position="20"/>
        <end position="33"/>
    </location>
</feature>